<protein>
    <submittedName>
        <fullName evidence="3">Uncharacterized protein</fullName>
    </submittedName>
</protein>
<keyword evidence="2" id="KW-0472">Membrane</keyword>
<organism evidence="3 4">
    <name type="scientific">Trametes coccinea (strain BRFM310)</name>
    <name type="common">Pycnoporus coccineus</name>
    <dbReference type="NCBI Taxonomy" id="1353009"/>
    <lineage>
        <taxon>Eukaryota</taxon>
        <taxon>Fungi</taxon>
        <taxon>Dikarya</taxon>
        <taxon>Basidiomycota</taxon>
        <taxon>Agaricomycotina</taxon>
        <taxon>Agaricomycetes</taxon>
        <taxon>Polyporales</taxon>
        <taxon>Polyporaceae</taxon>
        <taxon>Trametes</taxon>
    </lineage>
</organism>
<feature type="compositionally biased region" description="Polar residues" evidence="1">
    <location>
        <begin position="76"/>
        <end position="88"/>
    </location>
</feature>
<accession>A0A1Y2IIC2</accession>
<feature type="region of interest" description="Disordered" evidence="1">
    <location>
        <begin position="74"/>
        <end position="136"/>
    </location>
</feature>
<gene>
    <name evidence="3" type="ORF">PYCCODRAFT_1469076</name>
</gene>
<evidence type="ECO:0000256" key="1">
    <source>
        <dbReference type="SAM" id="MobiDB-lite"/>
    </source>
</evidence>
<proteinExistence type="predicted"/>
<feature type="compositionally biased region" description="Basic and acidic residues" evidence="1">
    <location>
        <begin position="118"/>
        <end position="130"/>
    </location>
</feature>
<keyword evidence="2" id="KW-1133">Transmembrane helix</keyword>
<evidence type="ECO:0000313" key="4">
    <source>
        <dbReference type="Proteomes" id="UP000193067"/>
    </source>
</evidence>
<feature type="transmembrane region" description="Helical" evidence="2">
    <location>
        <begin position="20"/>
        <end position="43"/>
    </location>
</feature>
<evidence type="ECO:0000256" key="2">
    <source>
        <dbReference type="SAM" id="Phobius"/>
    </source>
</evidence>
<keyword evidence="4" id="KW-1185">Reference proteome</keyword>
<sequence length="136" mass="14912">MLIPVFEHMDDLEARSAPSIIGILIAGGVVFGVIFLILLIPLLQEGFLSLRAILLQWIGRFAGDLLAKFVHGDRSANASRPSPQTDSGWRSPVTAIRSPEPIYTAGPPPPYDPSRLPGYERHDSDYRGCERNTSLS</sequence>
<name>A0A1Y2IIC2_TRAC3</name>
<evidence type="ECO:0000313" key="3">
    <source>
        <dbReference type="EMBL" id="OSD00878.1"/>
    </source>
</evidence>
<dbReference type="Proteomes" id="UP000193067">
    <property type="component" value="Unassembled WGS sequence"/>
</dbReference>
<dbReference type="AlphaFoldDB" id="A0A1Y2IIC2"/>
<dbReference type="EMBL" id="KZ084115">
    <property type="protein sequence ID" value="OSD00878.1"/>
    <property type="molecule type" value="Genomic_DNA"/>
</dbReference>
<reference evidence="3 4" key="1">
    <citation type="journal article" date="2015" name="Biotechnol. Biofuels">
        <title>Enhanced degradation of softwood versus hardwood by the white-rot fungus Pycnoporus coccineus.</title>
        <authorList>
            <person name="Couturier M."/>
            <person name="Navarro D."/>
            <person name="Chevret D."/>
            <person name="Henrissat B."/>
            <person name="Piumi F."/>
            <person name="Ruiz-Duenas F.J."/>
            <person name="Martinez A.T."/>
            <person name="Grigoriev I.V."/>
            <person name="Riley R."/>
            <person name="Lipzen A."/>
            <person name="Berrin J.G."/>
            <person name="Master E.R."/>
            <person name="Rosso M.N."/>
        </authorList>
    </citation>
    <scope>NUCLEOTIDE SEQUENCE [LARGE SCALE GENOMIC DNA]</scope>
    <source>
        <strain evidence="3 4">BRFM310</strain>
    </source>
</reference>
<keyword evidence="2" id="KW-0812">Transmembrane</keyword>